<dbReference type="EMBL" id="VIBQ01000096">
    <property type="protein sequence ID" value="KAB8737512.1"/>
    <property type="molecule type" value="Genomic_DNA"/>
</dbReference>
<proteinExistence type="predicted"/>
<feature type="transmembrane region" description="Helical" evidence="2">
    <location>
        <begin position="71"/>
        <end position="92"/>
    </location>
</feature>
<keyword evidence="2" id="KW-0472">Membrane</keyword>
<dbReference type="InterPro" id="IPR011990">
    <property type="entry name" value="TPR-like_helical_dom_sf"/>
</dbReference>
<reference evidence="3 4" key="1">
    <citation type="submission" date="2019-06" db="EMBL/GenBank/DDBJ databases">
        <title>A chromosomal-level reference genome of Carpinus fangiana (Coryloideae, Betulaceae).</title>
        <authorList>
            <person name="Yang X."/>
            <person name="Wang Z."/>
            <person name="Zhang L."/>
            <person name="Hao G."/>
            <person name="Liu J."/>
            <person name="Yang Y."/>
        </authorList>
    </citation>
    <scope>NUCLEOTIDE SEQUENCE [LARGE SCALE GENOMIC DNA]</scope>
    <source>
        <strain evidence="3">Cfa_2016G</strain>
        <tissue evidence="3">Leaf</tissue>
    </source>
</reference>
<comment type="caution">
    <text evidence="3">The sequence shown here is derived from an EMBL/GenBank/DDBJ whole genome shotgun (WGS) entry which is preliminary data.</text>
</comment>
<evidence type="ECO:0000313" key="4">
    <source>
        <dbReference type="Proteomes" id="UP000327013"/>
    </source>
</evidence>
<keyword evidence="2" id="KW-1133">Transmembrane helix</keyword>
<feature type="region of interest" description="Disordered" evidence="1">
    <location>
        <begin position="413"/>
        <end position="439"/>
    </location>
</feature>
<protein>
    <recommendedName>
        <fullName evidence="5">MalT-like TPR region domain-containing protein</fullName>
    </recommendedName>
</protein>
<evidence type="ECO:0000256" key="2">
    <source>
        <dbReference type="SAM" id="Phobius"/>
    </source>
</evidence>
<feature type="compositionally biased region" description="Pro residues" evidence="1">
    <location>
        <begin position="317"/>
        <end position="329"/>
    </location>
</feature>
<evidence type="ECO:0000313" key="3">
    <source>
        <dbReference type="EMBL" id="KAB8737512.1"/>
    </source>
</evidence>
<feature type="region of interest" description="Disordered" evidence="1">
    <location>
        <begin position="314"/>
        <end position="336"/>
    </location>
</feature>
<dbReference type="GO" id="GO:0051787">
    <property type="term" value="F:misfolded protein binding"/>
    <property type="evidence" value="ECO:0007669"/>
    <property type="project" value="TreeGrafter"/>
</dbReference>
<dbReference type="PANTHER" id="PTHR28142">
    <property type="entry name" value="MITOCHONDRIAL INNER MEMBRANE I-AAA PROTEASE SUPERCOMPLEX SUBUNIT MGR3-RELATED"/>
    <property type="match status" value="1"/>
</dbReference>
<dbReference type="CDD" id="cd24145">
    <property type="entry name" value="Mgr3-like"/>
    <property type="match status" value="1"/>
</dbReference>
<dbReference type="Proteomes" id="UP000327013">
    <property type="component" value="Unassembled WGS sequence"/>
</dbReference>
<evidence type="ECO:0000256" key="1">
    <source>
        <dbReference type="SAM" id="MobiDB-lite"/>
    </source>
</evidence>
<dbReference type="AlphaFoldDB" id="A0A5N6L4F5"/>
<keyword evidence="2" id="KW-0812">Transmembrane</keyword>
<dbReference type="InterPro" id="IPR040201">
    <property type="entry name" value="Mrg3-like"/>
</dbReference>
<evidence type="ECO:0008006" key="5">
    <source>
        <dbReference type="Google" id="ProtNLM"/>
    </source>
</evidence>
<gene>
    <name evidence="3" type="ORF">FH972_026471</name>
</gene>
<dbReference type="GO" id="GO:0031942">
    <property type="term" value="C:i-AAA complex"/>
    <property type="evidence" value="ECO:0007669"/>
    <property type="project" value="TreeGrafter"/>
</dbReference>
<dbReference type="PANTHER" id="PTHR28142:SF1">
    <property type="entry name" value="MITOCHONDRIAL INNER MEMBRANE I-AAA PROTEASE SUPERCOMPLEX SUBUNIT MGR3-RELATED"/>
    <property type="match status" value="1"/>
</dbReference>
<dbReference type="Gene3D" id="1.25.40.10">
    <property type="entry name" value="Tetratricopeptide repeat domain"/>
    <property type="match status" value="1"/>
</dbReference>
<dbReference type="OrthoDB" id="10050400at2759"/>
<sequence>MAIRKALIPLAQAVRPPRRAFACIAQQTQRPRTPTHCSARRRTQTRDASTFSNYFAELKQAGRSTYKSAPIIFPVGLLLVLGSLGSLCYVTYLTAKVQIEMANYPESVGTKLRRARYFTDHDPDAAQAMKAYLAAIHLAREENMAALSDEVLGIWVDMARMLEKNDSIPDSIVVLDNCRKDCLKWVEENGNAEGMHVHRTRLLQHAIEYSHKIGELYSNKYHPNLAKAEEYLTWAVETSLKENARREKEGLKPGEGEYFTRDQQGAQLEALGHHFEERDNHYYASQLFLQALMIKPTQDCHSVVLMNNLAASISQQAPPPEPGMAPPSPKQLRESGEAWAKRALEVASKMKPPERTGECDEGCAVATHNLGEFAEMAGNLREARERYEEAHSLAHAIGFGEGMAAAEEGLTRISGTRARKSAPPARQETPPKNKWAALW</sequence>
<name>A0A5N6L4F5_9ROSI</name>
<accession>A0A5N6L4F5</accession>
<organism evidence="3 4">
    <name type="scientific">Carpinus fangiana</name>
    <dbReference type="NCBI Taxonomy" id="176857"/>
    <lineage>
        <taxon>Eukaryota</taxon>
        <taxon>Viridiplantae</taxon>
        <taxon>Streptophyta</taxon>
        <taxon>Embryophyta</taxon>
        <taxon>Tracheophyta</taxon>
        <taxon>Spermatophyta</taxon>
        <taxon>Magnoliopsida</taxon>
        <taxon>eudicotyledons</taxon>
        <taxon>Gunneridae</taxon>
        <taxon>Pentapetalae</taxon>
        <taxon>rosids</taxon>
        <taxon>fabids</taxon>
        <taxon>Fagales</taxon>
        <taxon>Betulaceae</taxon>
        <taxon>Carpinus</taxon>
    </lineage>
</organism>
<keyword evidence="4" id="KW-1185">Reference proteome</keyword>
<dbReference type="GO" id="GO:0006515">
    <property type="term" value="P:protein quality control for misfolded or incompletely synthesized proteins"/>
    <property type="evidence" value="ECO:0007669"/>
    <property type="project" value="TreeGrafter"/>
</dbReference>